<dbReference type="Pfam" id="PF01551">
    <property type="entry name" value="Peptidase_M23"/>
    <property type="match status" value="1"/>
</dbReference>
<keyword evidence="8" id="KW-0812">Transmembrane</keyword>
<dbReference type="Pfam" id="PF19353">
    <property type="entry name" value="DUF5930"/>
    <property type="match status" value="1"/>
</dbReference>
<keyword evidence="5" id="KW-0862">Zinc</keyword>
<evidence type="ECO:0000256" key="6">
    <source>
        <dbReference type="ARBA" id="ARBA00023049"/>
    </source>
</evidence>
<organism evidence="11 12">
    <name type="scientific">Magnetovibrio blakemorei</name>
    <dbReference type="NCBI Taxonomy" id="28181"/>
    <lineage>
        <taxon>Bacteria</taxon>
        <taxon>Pseudomonadati</taxon>
        <taxon>Pseudomonadota</taxon>
        <taxon>Alphaproteobacteria</taxon>
        <taxon>Rhodospirillales</taxon>
        <taxon>Magnetovibrionaceae</taxon>
        <taxon>Magnetovibrio</taxon>
    </lineage>
</organism>
<keyword evidence="3" id="KW-0479">Metal-binding</keyword>
<sequence length="450" mass="50068">MTDDRQKSFKTGPHSFSASSAFASAKRWADDRLALVFPYKQIVYRSHGKASCLNLTSRLQGSIAGVLLIVAGWVAFTSGSMLNHDLELTAKDAQIANVRVAYRSLLGEVADYQKRFSSVVNNLETNHEMMLELAGQNSRLQKDLKSLSSSRKERAEVEQTRITMTEHLDSVESQMQSLAQRNFSLKDDMSTIETDLQDALTQRNTALMESTQMRRDIKVLENKLVNLEEKENTTVERLTTQAEMFITSMELLIETAGLDVDDLMAGDDALVAGQGGPFIALQGDGRPAGRLKAKLQNLENRLAYSDSLQSVVKKMPFAVPLQGFYMTSKFGKRRDPVNHKWSMHYGLDFGSSPHAAVYVTAPGKVTYAGWKGSFGKMVEVDHGAGIKTRYGHMSKVTVKTGQMINFGDKVGVIGNTGRSTGKHVHYEILFRDKALDPMKFIKAGRYVFKE</sequence>
<feature type="domain" description="M23ase beta-sheet core" evidence="9">
    <location>
        <begin position="343"/>
        <end position="437"/>
    </location>
</feature>
<dbReference type="SUPFAM" id="SSF51261">
    <property type="entry name" value="Duplicated hybrid motif"/>
    <property type="match status" value="1"/>
</dbReference>
<keyword evidence="7" id="KW-0175">Coiled coil</keyword>
<dbReference type="InterPro" id="IPR045974">
    <property type="entry name" value="DUF5930"/>
</dbReference>
<proteinExistence type="predicted"/>
<keyword evidence="8" id="KW-0472">Membrane</keyword>
<dbReference type="Gene3D" id="2.70.70.10">
    <property type="entry name" value="Glucose Permease (Domain IIA)"/>
    <property type="match status" value="1"/>
</dbReference>
<accession>A0A1E5QBS2</accession>
<dbReference type="InterPro" id="IPR016047">
    <property type="entry name" value="M23ase_b-sheet_dom"/>
</dbReference>
<dbReference type="CDD" id="cd12797">
    <property type="entry name" value="M23_peptidase"/>
    <property type="match status" value="1"/>
</dbReference>
<dbReference type="OrthoDB" id="9805070at2"/>
<evidence type="ECO:0000256" key="3">
    <source>
        <dbReference type="ARBA" id="ARBA00022723"/>
    </source>
</evidence>
<feature type="transmembrane region" description="Helical" evidence="8">
    <location>
        <begin position="63"/>
        <end position="82"/>
    </location>
</feature>
<dbReference type="RefSeq" id="WP_069956555.1">
    <property type="nucleotide sequence ID" value="NZ_MCGG01000007.1"/>
</dbReference>
<feature type="domain" description="DUF5930" evidence="10">
    <location>
        <begin position="31"/>
        <end position="323"/>
    </location>
</feature>
<evidence type="ECO:0000313" key="11">
    <source>
        <dbReference type="EMBL" id="OEJ69403.1"/>
    </source>
</evidence>
<comment type="cofactor">
    <cofactor evidence="1">
        <name>Zn(2+)</name>
        <dbReference type="ChEBI" id="CHEBI:29105"/>
    </cofactor>
</comment>
<dbReference type="Proteomes" id="UP000095347">
    <property type="component" value="Unassembled WGS sequence"/>
</dbReference>
<dbReference type="InterPro" id="IPR050570">
    <property type="entry name" value="Cell_wall_metabolism_enzyme"/>
</dbReference>
<dbReference type="FunFam" id="2.70.70.10:FF:000006">
    <property type="entry name" value="M23 family peptidase"/>
    <property type="match status" value="1"/>
</dbReference>
<dbReference type="GO" id="GO:0006508">
    <property type="term" value="P:proteolysis"/>
    <property type="evidence" value="ECO:0007669"/>
    <property type="project" value="UniProtKB-KW"/>
</dbReference>
<evidence type="ECO:0000259" key="10">
    <source>
        <dbReference type="Pfam" id="PF19353"/>
    </source>
</evidence>
<dbReference type="InterPro" id="IPR011055">
    <property type="entry name" value="Dup_hybrid_motif"/>
</dbReference>
<keyword evidence="6" id="KW-0482">Metalloprotease</keyword>
<evidence type="ECO:0000256" key="8">
    <source>
        <dbReference type="SAM" id="Phobius"/>
    </source>
</evidence>
<dbReference type="GO" id="GO:0046872">
    <property type="term" value="F:metal ion binding"/>
    <property type="evidence" value="ECO:0007669"/>
    <property type="project" value="UniProtKB-KW"/>
</dbReference>
<dbReference type="PANTHER" id="PTHR21666">
    <property type="entry name" value="PEPTIDASE-RELATED"/>
    <property type="match status" value="1"/>
</dbReference>
<evidence type="ECO:0000256" key="4">
    <source>
        <dbReference type="ARBA" id="ARBA00022801"/>
    </source>
</evidence>
<keyword evidence="8" id="KW-1133">Transmembrane helix</keyword>
<dbReference type="PANTHER" id="PTHR21666:SF288">
    <property type="entry name" value="CELL DIVISION PROTEIN YTFB"/>
    <property type="match status" value="1"/>
</dbReference>
<name>A0A1E5QBS2_9PROT</name>
<evidence type="ECO:0000313" key="12">
    <source>
        <dbReference type="Proteomes" id="UP000095347"/>
    </source>
</evidence>
<evidence type="ECO:0000256" key="7">
    <source>
        <dbReference type="SAM" id="Coils"/>
    </source>
</evidence>
<dbReference type="EMBL" id="MCGG01000007">
    <property type="protein sequence ID" value="OEJ69403.1"/>
    <property type="molecule type" value="Genomic_DNA"/>
</dbReference>
<protein>
    <submittedName>
        <fullName evidence="11">Uncharacterized protein</fullName>
    </submittedName>
</protein>
<evidence type="ECO:0000256" key="2">
    <source>
        <dbReference type="ARBA" id="ARBA00022670"/>
    </source>
</evidence>
<dbReference type="GO" id="GO:0004222">
    <property type="term" value="F:metalloendopeptidase activity"/>
    <property type="evidence" value="ECO:0007669"/>
    <property type="project" value="TreeGrafter"/>
</dbReference>
<comment type="caution">
    <text evidence="11">The sequence shown here is derived from an EMBL/GenBank/DDBJ whole genome shotgun (WGS) entry which is preliminary data.</text>
</comment>
<evidence type="ECO:0000256" key="5">
    <source>
        <dbReference type="ARBA" id="ARBA00022833"/>
    </source>
</evidence>
<gene>
    <name evidence="11" type="ORF">BEN30_03065</name>
</gene>
<evidence type="ECO:0000256" key="1">
    <source>
        <dbReference type="ARBA" id="ARBA00001947"/>
    </source>
</evidence>
<feature type="coiled-coil region" evidence="7">
    <location>
        <begin position="168"/>
        <end position="237"/>
    </location>
</feature>
<dbReference type="SUPFAM" id="SSF57997">
    <property type="entry name" value="Tropomyosin"/>
    <property type="match status" value="1"/>
</dbReference>
<keyword evidence="2" id="KW-0645">Protease</keyword>
<dbReference type="STRING" id="28181.BEN30_03065"/>
<keyword evidence="4" id="KW-0378">Hydrolase</keyword>
<dbReference type="AlphaFoldDB" id="A0A1E5QBS2"/>
<keyword evidence="12" id="KW-1185">Reference proteome</keyword>
<evidence type="ECO:0000259" key="9">
    <source>
        <dbReference type="Pfam" id="PF01551"/>
    </source>
</evidence>
<reference evidence="12" key="1">
    <citation type="submission" date="2016-07" db="EMBL/GenBank/DDBJ databases">
        <authorList>
            <person name="Florea S."/>
            <person name="Webb J.S."/>
            <person name="Jaromczyk J."/>
            <person name="Schardl C.L."/>
        </authorList>
    </citation>
    <scope>NUCLEOTIDE SEQUENCE [LARGE SCALE GENOMIC DNA]</scope>
    <source>
        <strain evidence="12">MV-1</strain>
    </source>
</reference>